<dbReference type="PANTHER" id="PTHR43575">
    <property type="entry name" value="PROTEIN ABCI7, CHLOROPLASTIC"/>
    <property type="match status" value="1"/>
</dbReference>
<organism evidence="4 5">
    <name type="scientific">Halobacteriovorax vibrionivorans</name>
    <dbReference type="NCBI Taxonomy" id="2152716"/>
    <lineage>
        <taxon>Bacteria</taxon>
        <taxon>Pseudomonadati</taxon>
        <taxon>Bdellovibrionota</taxon>
        <taxon>Bacteriovoracia</taxon>
        <taxon>Bacteriovoracales</taxon>
        <taxon>Halobacteriovoraceae</taxon>
        <taxon>Halobacteriovorax</taxon>
    </lineage>
</organism>
<dbReference type="Proteomes" id="UP000443582">
    <property type="component" value="Unassembled WGS sequence"/>
</dbReference>
<accession>A0ABY0IE47</accession>
<dbReference type="Pfam" id="PF19295">
    <property type="entry name" value="SufBD_N"/>
    <property type="match status" value="1"/>
</dbReference>
<dbReference type="InterPro" id="IPR045595">
    <property type="entry name" value="SufBD_N"/>
</dbReference>
<evidence type="ECO:0000259" key="3">
    <source>
        <dbReference type="Pfam" id="PF19295"/>
    </source>
</evidence>
<sequence length="416" mass="46635">MNIQELTDQYISDLGNYTKSQSNKEAFDNFKARGLPHTKMEDWLYTKLTDVLPENFKVTTQEAMLKNVKVAGKYQAVFLNGKYSKADSFLPEEITLEEVDLVAEDANCDEQDIFAMLNASAVEKVINITVPKNYVADDIISIVHLSDFEGEFSLPRIHVNADKFSKAEFVEIFTGSETKAYNISSVTNFKIADSANISHIKVQREGLNAFHAGSVNADIARDANFNSFTFTTGAKKSRNEIRVRMNDVGATCSVDGLYAINGEQHTDNFSLISHIKEKTESSQLFKGVLDDKARGVFTGKVLVCRDAQLVNSEQLNKNLLLSKKAHVDTRPQLEVYADDVKCAHGATVGQMSDEEAFYLQSRGLSKERVQKLLIHAFCSDAIMKIENQKLQDFLSEILFDSFEKEAFDHLDQSEAK</sequence>
<dbReference type="SUPFAM" id="SSF101960">
    <property type="entry name" value="Stabilizer of iron transporter SufD"/>
    <property type="match status" value="1"/>
</dbReference>
<gene>
    <name evidence="4" type="primary">sufD</name>
    <name evidence="4" type="ORF">DAY19_05880</name>
</gene>
<reference evidence="5" key="1">
    <citation type="journal article" date="2019" name="Int. J. Syst. Evol. Microbiol.">
        <title>Halobacteriovorax valvorus sp. nov., a novel prokaryotic predator isolated from coastal seawater of China.</title>
        <authorList>
            <person name="Chen M.-X."/>
        </authorList>
    </citation>
    <scope>NUCLEOTIDE SEQUENCE [LARGE SCALE GENOMIC DNA]</scope>
    <source>
        <strain evidence="5">BL9</strain>
    </source>
</reference>
<dbReference type="InterPro" id="IPR037284">
    <property type="entry name" value="SUF_FeS_clus_asmbl_SufBD_sf"/>
</dbReference>
<evidence type="ECO:0000256" key="1">
    <source>
        <dbReference type="ARBA" id="ARBA00043967"/>
    </source>
</evidence>
<comment type="similarity">
    <text evidence="1">Belongs to the iron-sulfur cluster assembly SufBD family.</text>
</comment>
<name>A0ABY0IE47_9BACT</name>
<evidence type="ECO:0000313" key="5">
    <source>
        <dbReference type="Proteomes" id="UP000443582"/>
    </source>
</evidence>
<proteinExistence type="inferred from homology"/>
<dbReference type="NCBIfam" id="TIGR01981">
    <property type="entry name" value="sufD"/>
    <property type="match status" value="1"/>
</dbReference>
<dbReference type="RefSeq" id="WP_114706276.1">
    <property type="nucleotide sequence ID" value="NZ_QDKL01000002.1"/>
</dbReference>
<keyword evidence="5" id="KW-1185">Reference proteome</keyword>
<dbReference type="InterPro" id="IPR055346">
    <property type="entry name" value="Fe-S_cluster_assembly_SufBD"/>
</dbReference>
<evidence type="ECO:0000259" key="2">
    <source>
        <dbReference type="Pfam" id="PF01458"/>
    </source>
</evidence>
<dbReference type="PANTHER" id="PTHR43575:SF1">
    <property type="entry name" value="PROTEIN ABCI7, CHLOROPLASTIC"/>
    <property type="match status" value="1"/>
</dbReference>
<dbReference type="InterPro" id="IPR011542">
    <property type="entry name" value="SUF_FeS_clus_asmbl_SufD"/>
</dbReference>
<dbReference type="Pfam" id="PF01458">
    <property type="entry name" value="SUFBD_core"/>
    <property type="match status" value="1"/>
</dbReference>
<feature type="domain" description="SUF system FeS cluster assembly SufBD core" evidence="2">
    <location>
        <begin position="149"/>
        <end position="377"/>
    </location>
</feature>
<dbReference type="EMBL" id="QDKL01000002">
    <property type="protein sequence ID" value="RZF21209.1"/>
    <property type="molecule type" value="Genomic_DNA"/>
</dbReference>
<dbReference type="InterPro" id="IPR000825">
    <property type="entry name" value="SUF_FeS_clus_asmbl_SufBD_core"/>
</dbReference>
<evidence type="ECO:0000313" key="4">
    <source>
        <dbReference type="EMBL" id="RZF21209.1"/>
    </source>
</evidence>
<protein>
    <submittedName>
        <fullName evidence="4">Fe-S cluster assembly protein SufD</fullName>
    </submittedName>
</protein>
<feature type="domain" description="SUF system FeS cluster assembly SufBD N-terminal" evidence="3">
    <location>
        <begin position="22"/>
        <end position="64"/>
    </location>
</feature>
<comment type="caution">
    <text evidence="4">The sequence shown here is derived from an EMBL/GenBank/DDBJ whole genome shotgun (WGS) entry which is preliminary data.</text>
</comment>